<sequence>MYNQKPSSPTSSFLPCTKTVFNKTADLPIPNDDDVELHRFPTLSEALEEIKAIGKISGPTAISSLLLYSRAMISMLFLGYLGELELAGGSLAIGVANITERCFSCFSSSRLLSPSLSCGYLGELELAGGSLAIGVANITGYSVISGLAMGMEPICGQAYGAKQWKLLGLTLQRTVLLLLSASIPISFMWVNMKGILLWCGQNQEISSVAHTFILFAIPDLFFLSLLHPLRIYLRTQSITLPVTYCSAISVVLHVPLNYLLVFHFKLGVAGVAISMVWTNLNVFLFLSSFVYFSGVYKDSWVTPSTDCLRGWSSLLALAVPTCASVCLEWWWYEFMILMCGLLVNPKATIASMGILIQTTSLVYCFPSALSVGVSTRVGNELGANRPGKARISMIVSLVCAVSIGLSAMLFTTLMRHQWGKFFTNDTEILELTAVALPIAGLCELGNCPQTTGCGVLRGSRQADHWGQHKLGFILLRGDASSYPNGVHNKNGVRRTLARFACGSSIMRFPHASSSLENRLDGPSGESKSAHTNNKYMQQ</sequence>
<feature type="transmembrane region" description="Helical" evidence="7">
    <location>
        <begin position="175"/>
        <end position="196"/>
    </location>
</feature>
<dbReference type="AlphaFoldDB" id="A0A5B6U7P4"/>
<comment type="caution">
    <text evidence="9">The sequence shown here is derived from an EMBL/GenBank/DDBJ whole genome shotgun (WGS) entry which is preliminary data.</text>
</comment>
<evidence type="ECO:0000256" key="8">
    <source>
        <dbReference type="SAM" id="MobiDB-lite"/>
    </source>
</evidence>
<feature type="transmembrane region" description="Helical" evidence="7">
    <location>
        <begin position="352"/>
        <end position="373"/>
    </location>
</feature>
<dbReference type="Pfam" id="PF01554">
    <property type="entry name" value="MatE"/>
    <property type="match status" value="2"/>
</dbReference>
<comment type="caution">
    <text evidence="7">Lacks conserved residue(s) required for the propagation of feature annotation.</text>
</comment>
<feature type="region of interest" description="Disordered" evidence="8">
    <location>
        <begin position="514"/>
        <end position="538"/>
    </location>
</feature>
<keyword evidence="4 7" id="KW-0812">Transmembrane</keyword>
<feature type="transmembrane region" description="Helical" evidence="7">
    <location>
        <begin position="238"/>
        <end position="260"/>
    </location>
</feature>
<evidence type="ECO:0000256" key="3">
    <source>
        <dbReference type="ARBA" id="ARBA00022448"/>
    </source>
</evidence>
<feature type="transmembrane region" description="Helical" evidence="7">
    <location>
        <begin position="266"/>
        <end position="292"/>
    </location>
</feature>
<name>A0A5B6U7P4_9ROSI</name>
<evidence type="ECO:0000256" key="5">
    <source>
        <dbReference type="ARBA" id="ARBA00022989"/>
    </source>
</evidence>
<evidence type="ECO:0000313" key="10">
    <source>
        <dbReference type="Proteomes" id="UP000325315"/>
    </source>
</evidence>
<proteinExistence type="inferred from homology"/>
<feature type="compositionally biased region" description="Polar residues" evidence="8">
    <location>
        <begin position="525"/>
        <end position="538"/>
    </location>
</feature>
<protein>
    <recommendedName>
        <fullName evidence="7">Protein DETOXIFICATION</fullName>
    </recommendedName>
    <alternativeName>
        <fullName evidence="7">Multidrug and toxic compound extrusion protein</fullName>
    </alternativeName>
</protein>
<feature type="transmembrane region" description="Helical" evidence="7">
    <location>
        <begin position="313"/>
        <end position="332"/>
    </location>
</feature>
<dbReference type="CDD" id="cd13132">
    <property type="entry name" value="MATE_eukaryotic"/>
    <property type="match status" value="1"/>
</dbReference>
<comment type="similarity">
    <text evidence="2 7">Belongs to the multi antimicrobial extrusion (MATE) (TC 2.A.66.1) family.</text>
</comment>
<evidence type="ECO:0000256" key="7">
    <source>
        <dbReference type="RuleBase" id="RU004914"/>
    </source>
</evidence>
<dbReference type="OrthoDB" id="2126698at2759"/>
<keyword evidence="10" id="KW-1185">Reference proteome</keyword>
<dbReference type="GO" id="GO:0016020">
    <property type="term" value="C:membrane"/>
    <property type="evidence" value="ECO:0007669"/>
    <property type="project" value="UniProtKB-SubCell"/>
</dbReference>
<evidence type="ECO:0000256" key="4">
    <source>
        <dbReference type="ARBA" id="ARBA00022692"/>
    </source>
</evidence>
<evidence type="ECO:0000256" key="2">
    <source>
        <dbReference type="ARBA" id="ARBA00010199"/>
    </source>
</evidence>
<dbReference type="Proteomes" id="UP000325315">
    <property type="component" value="Unassembled WGS sequence"/>
</dbReference>
<keyword evidence="3" id="KW-0813">Transport</keyword>
<dbReference type="EMBL" id="SMMG02000013">
    <property type="protein sequence ID" value="KAA3453950.1"/>
    <property type="molecule type" value="Genomic_DNA"/>
</dbReference>
<dbReference type="GO" id="GO:1990961">
    <property type="term" value="P:xenobiotic detoxification by transmembrane export across the plasma membrane"/>
    <property type="evidence" value="ECO:0007669"/>
    <property type="project" value="InterPro"/>
</dbReference>
<feature type="transmembrane region" description="Helical" evidence="7">
    <location>
        <begin position="394"/>
        <end position="414"/>
    </location>
</feature>
<evidence type="ECO:0000256" key="1">
    <source>
        <dbReference type="ARBA" id="ARBA00004141"/>
    </source>
</evidence>
<organism evidence="9 10">
    <name type="scientific">Gossypium australe</name>
    <dbReference type="NCBI Taxonomy" id="47621"/>
    <lineage>
        <taxon>Eukaryota</taxon>
        <taxon>Viridiplantae</taxon>
        <taxon>Streptophyta</taxon>
        <taxon>Embryophyta</taxon>
        <taxon>Tracheophyta</taxon>
        <taxon>Spermatophyta</taxon>
        <taxon>Magnoliopsida</taxon>
        <taxon>eudicotyledons</taxon>
        <taxon>Gunneridae</taxon>
        <taxon>Pentapetalae</taxon>
        <taxon>rosids</taxon>
        <taxon>malvids</taxon>
        <taxon>Malvales</taxon>
        <taxon>Malvaceae</taxon>
        <taxon>Malvoideae</taxon>
        <taxon>Gossypium</taxon>
    </lineage>
</organism>
<comment type="subcellular location">
    <subcellularLocation>
        <location evidence="1">Membrane</location>
        <topology evidence="1">Multi-pass membrane protein</topology>
    </subcellularLocation>
</comment>
<keyword evidence="5 7" id="KW-1133">Transmembrane helix</keyword>
<reference evidence="10" key="1">
    <citation type="journal article" date="2019" name="Plant Biotechnol. J.">
        <title>Genome sequencing of the Australian wild diploid species Gossypium australe highlights disease resistance and delayed gland morphogenesis.</title>
        <authorList>
            <person name="Cai Y."/>
            <person name="Cai X."/>
            <person name="Wang Q."/>
            <person name="Wang P."/>
            <person name="Zhang Y."/>
            <person name="Cai C."/>
            <person name="Xu Y."/>
            <person name="Wang K."/>
            <person name="Zhou Z."/>
            <person name="Wang C."/>
            <person name="Geng S."/>
            <person name="Li B."/>
            <person name="Dong Q."/>
            <person name="Hou Y."/>
            <person name="Wang H."/>
            <person name="Ai P."/>
            <person name="Liu Z."/>
            <person name="Yi F."/>
            <person name="Sun M."/>
            <person name="An G."/>
            <person name="Cheng J."/>
            <person name="Zhang Y."/>
            <person name="Shi Q."/>
            <person name="Xie Y."/>
            <person name="Shi X."/>
            <person name="Chang Y."/>
            <person name="Huang F."/>
            <person name="Chen Y."/>
            <person name="Hong S."/>
            <person name="Mi L."/>
            <person name="Sun Q."/>
            <person name="Zhang L."/>
            <person name="Zhou B."/>
            <person name="Peng R."/>
            <person name="Zhang X."/>
            <person name="Liu F."/>
        </authorList>
    </citation>
    <scope>NUCLEOTIDE SEQUENCE [LARGE SCALE GENOMIC DNA]</scope>
    <source>
        <strain evidence="10">cv. PA1801</strain>
    </source>
</reference>
<evidence type="ECO:0000313" key="9">
    <source>
        <dbReference type="EMBL" id="KAA3453950.1"/>
    </source>
</evidence>
<keyword evidence="6 7" id="KW-0472">Membrane</keyword>
<accession>A0A5B6U7P4</accession>
<dbReference type="PANTHER" id="PTHR11206">
    <property type="entry name" value="MULTIDRUG RESISTANCE PROTEIN"/>
    <property type="match status" value="1"/>
</dbReference>
<dbReference type="GO" id="GO:0042910">
    <property type="term" value="F:xenobiotic transmembrane transporter activity"/>
    <property type="evidence" value="ECO:0007669"/>
    <property type="project" value="InterPro"/>
</dbReference>
<dbReference type="InterPro" id="IPR002528">
    <property type="entry name" value="MATE_fam"/>
</dbReference>
<gene>
    <name evidence="9" type="ORF">EPI10_009921</name>
</gene>
<dbReference type="InterPro" id="IPR045069">
    <property type="entry name" value="MATE_euk"/>
</dbReference>
<evidence type="ECO:0000256" key="6">
    <source>
        <dbReference type="ARBA" id="ARBA00023136"/>
    </source>
</evidence>
<dbReference type="NCBIfam" id="TIGR00797">
    <property type="entry name" value="matE"/>
    <property type="match status" value="1"/>
</dbReference>
<dbReference type="GO" id="GO:0015297">
    <property type="term" value="F:antiporter activity"/>
    <property type="evidence" value="ECO:0007669"/>
    <property type="project" value="InterPro"/>
</dbReference>
<feature type="transmembrane region" description="Helical" evidence="7">
    <location>
        <begin position="208"/>
        <end position="226"/>
    </location>
</feature>